<sequence>MAYPEAASSRHSSSFLPVFPLELWDIIIGYLDDGGTPQHLGRLCQACPALQAVIEPRLYQHVRLRSLRGGYRLARTLESRPELRPLIREIRHKKDSGFKSNDKLVRKFYRMFANLPNLEQVFMRTTLGELVNAFNRVRRPVEELGIIQETLRWSLGLTDLVLLGDDDPDTSKDPVFTEDDFQIFGNYMLQSPKGLPALRVCHIGTKCDMTEIDAKFRAPVIRSTIFQHPGLQKICITGCQLMPEGGYVPPHSTALEDLTILNCWVGPNSLGEILSWPKALKRFTIRTSQPHSHNAREMEEWYDGDFIEMGAAAQYDSLEVVDYDVYWGIDETDFYSLHKLKHLTTTLSSLAGRECHELDIEDVTTLPPSLESLTLRLDEHKAWANSVIYELVKGKKLPNLKRFTVEVPENMSELPSINTSKTNPPCQQICQQGDLWQEKFKALAVDLSMTPVSYPTKMPEFNLCSCERLEFYHRLPKHPHAEYRSPWEDEDDNWNNWDDMDEDVDLDGQGLDDTIDQFENDGDDGFSD</sequence>
<reference evidence="2" key="1">
    <citation type="submission" date="2021-07" db="EMBL/GenBank/DDBJ databases">
        <authorList>
            <person name="Branca A.L. A."/>
        </authorList>
    </citation>
    <scope>NUCLEOTIDE SEQUENCE</scope>
</reference>
<evidence type="ECO:0000256" key="1">
    <source>
        <dbReference type="SAM" id="MobiDB-lite"/>
    </source>
</evidence>
<proteinExistence type="predicted"/>
<dbReference type="EMBL" id="CAJVOS010000013">
    <property type="protein sequence ID" value="CAG8013772.1"/>
    <property type="molecule type" value="Genomic_DNA"/>
</dbReference>
<dbReference type="AlphaFoldDB" id="A0A9W4HHC2"/>
<accession>A0A9W4HHC2</accession>
<name>A0A9W4HHC2_PENOL</name>
<gene>
    <name evidence="2" type="ORF">POLS_LOCUS2202</name>
</gene>
<feature type="compositionally biased region" description="Acidic residues" evidence="1">
    <location>
        <begin position="513"/>
        <end position="528"/>
    </location>
</feature>
<dbReference type="OrthoDB" id="2522477at2759"/>
<feature type="compositionally biased region" description="Acidic residues" evidence="1">
    <location>
        <begin position="488"/>
        <end position="506"/>
    </location>
</feature>
<organism evidence="2 3">
    <name type="scientific">Penicillium olsonii</name>
    <dbReference type="NCBI Taxonomy" id="99116"/>
    <lineage>
        <taxon>Eukaryota</taxon>
        <taxon>Fungi</taxon>
        <taxon>Dikarya</taxon>
        <taxon>Ascomycota</taxon>
        <taxon>Pezizomycotina</taxon>
        <taxon>Eurotiomycetes</taxon>
        <taxon>Eurotiomycetidae</taxon>
        <taxon>Eurotiales</taxon>
        <taxon>Aspergillaceae</taxon>
        <taxon>Penicillium</taxon>
    </lineage>
</organism>
<dbReference type="SUPFAM" id="SSF52047">
    <property type="entry name" value="RNI-like"/>
    <property type="match status" value="1"/>
</dbReference>
<feature type="region of interest" description="Disordered" evidence="1">
    <location>
        <begin position="482"/>
        <end position="528"/>
    </location>
</feature>
<keyword evidence="3" id="KW-1185">Reference proteome</keyword>
<evidence type="ECO:0000313" key="3">
    <source>
        <dbReference type="Proteomes" id="UP001153618"/>
    </source>
</evidence>
<protein>
    <recommendedName>
        <fullName evidence="4">F-box domain-containing protein</fullName>
    </recommendedName>
</protein>
<comment type="caution">
    <text evidence="2">The sequence shown here is derived from an EMBL/GenBank/DDBJ whole genome shotgun (WGS) entry which is preliminary data.</text>
</comment>
<dbReference type="Proteomes" id="UP001153618">
    <property type="component" value="Unassembled WGS sequence"/>
</dbReference>
<evidence type="ECO:0008006" key="4">
    <source>
        <dbReference type="Google" id="ProtNLM"/>
    </source>
</evidence>
<evidence type="ECO:0000313" key="2">
    <source>
        <dbReference type="EMBL" id="CAG8013772.1"/>
    </source>
</evidence>